<keyword evidence="3" id="KW-1185">Reference proteome</keyword>
<reference evidence="2 3" key="1">
    <citation type="journal article" date="2021" name="Plant Biotechnol. J.">
        <title>Multi-omics assisted identification of the key and species-specific regulatory components of drought-tolerant mechanisms in Gossypium stocksii.</title>
        <authorList>
            <person name="Yu D."/>
            <person name="Ke L."/>
            <person name="Zhang D."/>
            <person name="Wu Y."/>
            <person name="Sun Y."/>
            <person name="Mei J."/>
            <person name="Sun J."/>
            <person name="Sun Y."/>
        </authorList>
    </citation>
    <scope>NUCLEOTIDE SEQUENCE [LARGE SCALE GENOMIC DNA]</scope>
    <source>
        <strain evidence="3">cv. E1</strain>
        <tissue evidence="2">Leaf</tissue>
    </source>
</reference>
<accession>A0A9D3W3G4</accession>
<feature type="compositionally biased region" description="Low complexity" evidence="1">
    <location>
        <begin position="12"/>
        <end position="23"/>
    </location>
</feature>
<evidence type="ECO:0000256" key="1">
    <source>
        <dbReference type="SAM" id="MobiDB-lite"/>
    </source>
</evidence>
<protein>
    <submittedName>
        <fullName evidence="2">Uncharacterized protein</fullName>
    </submittedName>
</protein>
<gene>
    <name evidence="2" type="ORF">J1N35_011849</name>
</gene>
<dbReference type="AlphaFoldDB" id="A0A9D3W3G4"/>
<feature type="region of interest" description="Disordered" evidence="1">
    <location>
        <begin position="1"/>
        <end position="23"/>
    </location>
</feature>
<dbReference type="OrthoDB" id="10384412at2759"/>
<comment type="caution">
    <text evidence="2">The sequence shown here is derived from an EMBL/GenBank/DDBJ whole genome shotgun (WGS) entry which is preliminary data.</text>
</comment>
<proteinExistence type="predicted"/>
<name>A0A9D3W3G4_9ROSI</name>
<dbReference type="Proteomes" id="UP000828251">
    <property type="component" value="Unassembled WGS sequence"/>
</dbReference>
<organism evidence="2 3">
    <name type="scientific">Gossypium stocksii</name>
    <dbReference type="NCBI Taxonomy" id="47602"/>
    <lineage>
        <taxon>Eukaryota</taxon>
        <taxon>Viridiplantae</taxon>
        <taxon>Streptophyta</taxon>
        <taxon>Embryophyta</taxon>
        <taxon>Tracheophyta</taxon>
        <taxon>Spermatophyta</taxon>
        <taxon>Magnoliopsida</taxon>
        <taxon>eudicotyledons</taxon>
        <taxon>Gunneridae</taxon>
        <taxon>Pentapetalae</taxon>
        <taxon>rosids</taxon>
        <taxon>malvids</taxon>
        <taxon>Malvales</taxon>
        <taxon>Malvaceae</taxon>
        <taxon>Malvoideae</taxon>
        <taxon>Gossypium</taxon>
    </lineage>
</organism>
<dbReference type="EMBL" id="JAIQCV010000004">
    <property type="protein sequence ID" value="KAH1108081.1"/>
    <property type="molecule type" value="Genomic_DNA"/>
</dbReference>
<evidence type="ECO:0000313" key="3">
    <source>
        <dbReference type="Proteomes" id="UP000828251"/>
    </source>
</evidence>
<sequence length="248" mass="28859">MGPKKRPRIGASSSHQPSRPRSSFNECFRTNALHERLDKNFASKRVWESRKVDIGMLEGINFFYLSILQNWGWMDFLNISSLTYYNLFRTFFSNAKLEHDESGDTVIAITYFLMNTSIRLTLEEFGDYLHVSSKGNSKEKGPFNPAIFIQFGSASKLNLHDHVLHLIITWNLRPIKKHAKLRNTNNWWLDSFHTNRHPDLALIMFNDITKAIERGMNTNITLPHGTYFSYLFRRLGINTHGNTLVTFN</sequence>
<evidence type="ECO:0000313" key="2">
    <source>
        <dbReference type="EMBL" id="KAH1108081.1"/>
    </source>
</evidence>